<dbReference type="InterPro" id="IPR013149">
    <property type="entry name" value="ADH-like_C"/>
</dbReference>
<dbReference type="Pfam" id="PF13561">
    <property type="entry name" value="adh_short_C2"/>
    <property type="match status" value="1"/>
</dbReference>
<comment type="similarity">
    <text evidence="2">Belongs to the short-chain dehydrogenases/reductases (SDR) family.</text>
</comment>
<evidence type="ECO:0000256" key="18">
    <source>
        <dbReference type="RuleBase" id="RU361277"/>
    </source>
</evidence>
<dbReference type="InterPro" id="IPR002328">
    <property type="entry name" value="ADH_Zn_CS"/>
</dbReference>
<dbReference type="GO" id="GO:0006062">
    <property type="term" value="P:sorbitol catabolic process"/>
    <property type="evidence" value="ECO:0007669"/>
    <property type="project" value="TreeGrafter"/>
</dbReference>
<name>A0A8H3ZDJ2_9PEZI</name>
<evidence type="ECO:0000256" key="4">
    <source>
        <dbReference type="ARBA" id="ARBA00022723"/>
    </source>
</evidence>
<evidence type="ECO:0000256" key="3">
    <source>
        <dbReference type="ARBA" id="ARBA00008072"/>
    </source>
</evidence>
<evidence type="ECO:0000256" key="16">
    <source>
        <dbReference type="ARBA" id="ARBA00039783"/>
    </source>
</evidence>
<dbReference type="InterPro" id="IPR045306">
    <property type="entry name" value="SDH-like"/>
</dbReference>
<comment type="caution">
    <text evidence="20">The sequence shown here is derived from an EMBL/GenBank/DDBJ whole genome shotgun (WGS) entry which is preliminary data.</text>
</comment>
<keyword evidence="7" id="KW-0119">Carbohydrate metabolism</keyword>
<evidence type="ECO:0000256" key="5">
    <source>
        <dbReference type="ARBA" id="ARBA00022833"/>
    </source>
</evidence>
<keyword evidence="7" id="KW-0054">Arabinose catabolism</keyword>
<evidence type="ECO:0000256" key="8">
    <source>
        <dbReference type="ARBA" id="ARBA00023002"/>
    </source>
</evidence>
<evidence type="ECO:0000256" key="7">
    <source>
        <dbReference type="ARBA" id="ARBA00022935"/>
    </source>
</evidence>
<dbReference type="GO" id="GO:0008270">
    <property type="term" value="F:zinc ion binding"/>
    <property type="evidence" value="ECO:0007669"/>
    <property type="project" value="InterPro"/>
</dbReference>
<comment type="catalytic activity">
    <reaction evidence="17">
        <text>L-arabinitol + NAD(+) = L-xylulose + NADH + H(+)</text>
        <dbReference type="Rhea" id="RHEA:16381"/>
        <dbReference type="ChEBI" id="CHEBI:15378"/>
        <dbReference type="ChEBI" id="CHEBI:17399"/>
        <dbReference type="ChEBI" id="CHEBI:18403"/>
        <dbReference type="ChEBI" id="CHEBI:57540"/>
        <dbReference type="ChEBI" id="CHEBI:57945"/>
        <dbReference type="EC" id="1.1.1.12"/>
    </reaction>
</comment>
<comment type="pathway">
    <text evidence="11">Carbohydrate degradation; L-arabinose degradation via L-arabinitol; D-xylulose 5-phosphate from L-arabinose (fungal route): step 4/5.</text>
</comment>
<comment type="function">
    <text evidence="10">Xylitol dehydrogenase which catalyzes the conversion of xylitol to D-xylulose. Xylose is a major component of hemicelluloses such as xylan. Most fungi utilize D-xylose via three enzymatic reactions, xylose reductase (XR), xylitol dehydrogenase (XDH), and xylulokinase, to form xylulose 5-phosphate, which enters pentose phosphate pathway.</text>
</comment>
<dbReference type="EC" id="1.1.1.12" evidence="15"/>
<dbReference type="CDD" id="cd05285">
    <property type="entry name" value="sorbitol_DH"/>
    <property type="match status" value="1"/>
</dbReference>
<dbReference type="InterPro" id="IPR011032">
    <property type="entry name" value="GroES-like_sf"/>
</dbReference>
<evidence type="ECO:0000256" key="2">
    <source>
        <dbReference type="ARBA" id="ARBA00006484"/>
    </source>
</evidence>
<evidence type="ECO:0000256" key="11">
    <source>
        <dbReference type="ARBA" id="ARBA00025713"/>
    </source>
</evidence>
<evidence type="ECO:0000256" key="15">
    <source>
        <dbReference type="ARBA" id="ARBA00038954"/>
    </source>
</evidence>
<evidence type="ECO:0000256" key="10">
    <source>
        <dbReference type="ARBA" id="ARBA00024843"/>
    </source>
</evidence>
<dbReference type="Gene3D" id="3.40.50.720">
    <property type="entry name" value="NAD(P)-binding Rossmann-like Domain"/>
    <property type="match status" value="2"/>
</dbReference>
<dbReference type="InterPro" id="IPR002347">
    <property type="entry name" value="SDR_fam"/>
</dbReference>
<organism evidence="20 21">
    <name type="scientific">Colletotrichum asianum</name>
    <dbReference type="NCBI Taxonomy" id="702518"/>
    <lineage>
        <taxon>Eukaryota</taxon>
        <taxon>Fungi</taxon>
        <taxon>Dikarya</taxon>
        <taxon>Ascomycota</taxon>
        <taxon>Pezizomycotina</taxon>
        <taxon>Sordariomycetes</taxon>
        <taxon>Hypocreomycetidae</taxon>
        <taxon>Glomerellales</taxon>
        <taxon>Glomerellaceae</taxon>
        <taxon>Colletotrichum</taxon>
        <taxon>Colletotrichum gloeosporioides species complex</taxon>
    </lineage>
</organism>
<comment type="cofactor">
    <cofactor evidence="1 18">
        <name>Zn(2+)</name>
        <dbReference type="ChEBI" id="CHEBI:29105"/>
    </cofactor>
</comment>
<dbReference type="Pfam" id="PF00107">
    <property type="entry name" value="ADH_zinc_N"/>
    <property type="match status" value="1"/>
</dbReference>
<dbReference type="PRINTS" id="PR00081">
    <property type="entry name" value="GDHRDH"/>
</dbReference>
<dbReference type="AlphaFoldDB" id="A0A8H3ZDJ2"/>
<dbReference type="EMBL" id="WOWK01000196">
    <property type="protein sequence ID" value="KAF0315564.1"/>
    <property type="molecule type" value="Genomic_DNA"/>
</dbReference>
<dbReference type="SUPFAM" id="SSF51735">
    <property type="entry name" value="NAD(P)-binding Rossmann-fold domains"/>
    <property type="match status" value="2"/>
</dbReference>
<sequence length="677" mass="72253">MSQVSLPSRFEPKLSSPYLKDVRNRKLDGQDPGFAANANLPQNPAFVLHSIKNVSFENREVPKLRDEYDVRVHIEQTGICGSDVHYWQRGRIGDFILESPIVLGHESAGTVVEVGSKVKNVKVGDRVAIEPGVPCRHCDHCRAGAYNLCADTVFAATPPWDGTLQKYYIVAGDYTYPIPEHMTSEDGALVEPVAVAVQICKVAELKGGQTVLVFGCGPIGVLCQAVAKAYGASKVIGVDISESRAAFAKDFAADDVYVSKKLPNAPEDPVDASRAIGEKILRDYGLGEGADVVLECTGAEPCIQAGVFATKKGGTYVQAGMGKENVVFPITTACIRALNVKGSIRYTTGCYPEAVNLVASGKVHPRKLITHRYKFEEAVEAFEVVRQAKEDTLKVVIQAANMVLPSHPNPAAPVASHFDLAGKTAIVTGGTRGIGLEAARGLAEAGAKVAITYTSTPPEEADATAAALSKSGNGVLVKAYKCNVKVRSEVEAVIEAATKEVGGGKLDIVVANAGIADHIPAIDYPEDRFREMLDVNFHGAFWTAQAAAKVFERQLKGGSDGRGSIIFTASVSAILVNVPQRQAAYNASKAAVVHLAKSLSVEWVDFARVNCVSPGFIATDMLSVHPEEWRKQWFSMIPGGRLCEPAELKGSYVYLASTASSYMTGANLVIDGGYTLP</sequence>
<evidence type="ECO:0000256" key="13">
    <source>
        <dbReference type="ARBA" id="ARBA00030139"/>
    </source>
</evidence>
<dbReference type="Proteomes" id="UP000434172">
    <property type="component" value="Unassembled WGS sequence"/>
</dbReference>
<evidence type="ECO:0000259" key="19">
    <source>
        <dbReference type="SMART" id="SM00829"/>
    </source>
</evidence>
<dbReference type="OrthoDB" id="3941538at2759"/>
<evidence type="ECO:0000256" key="17">
    <source>
        <dbReference type="ARBA" id="ARBA00049317"/>
    </source>
</evidence>
<evidence type="ECO:0000313" key="20">
    <source>
        <dbReference type="EMBL" id="KAF0315564.1"/>
    </source>
</evidence>
<dbReference type="PANTHER" id="PTHR43161:SF9">
    <property type="entry name" value="SORBITOL DEHYDROGENASE"/>
    <property type="match status" value="1"/>
</dbReference>
<dbReference type="GO" id="GO:0050019">
    <property type="term" value="F:L-arabinitol 4-dehydrogenase activity"/>
    <property type="evidence" value="ECO:0007669"/>
    <property type="project" value="UniProtKB-EC"/>
</dbReference>
<accession>A0A8H3ZDJ2</accession>
<dbReference type="EC" id="1.1.1.9" evidence="12"/>
<feature type="domain" description="Enoyl reductase (ER)" evidence="19">
    <location>
        <begin position="49"/>
        <end position="397"/>
    </location>
</feature>
<dbReference type="PANTHER" id="PTHR43161">
    <property type="entry name" value="SORBITOL DEHYDROGENASE"/>
    <property type="match status" value="1"/>
</dbReference>
<dbReference type="PROSITE" id="PS00061">
    <property type="entry name" value="ADH_SHORT"/>
    <property type="match status" value="1"/>
</dbReference>
<dbReference type="FunFam" id="3.40.50.720:FF:000068">
    <property type="entry name" value="Sorbitol dehydrogenase"/>
    <property type="match status" value="1"/>
</dbReference>
<evidence type="ECO:0000256" key="14">
    <source>
        <dbReference type="ARBA" id="ARBA00037881"/>
    </source>
</evidence>
<dbReference type="InterPro" id="IPR013154">
    <property type="entry name" value="ADH-like_N"/>
</dbReference>
<evidence type="ECO:0000256" key="1">
    <source>
        <dbReference type="ARBA" id="ARBA00001947"/>
    </source>
</evidence>
<evidence type="ECO:0000256" key="6">
    <source>
        <dbReference type="ARBA" id="ARBA00022857"/>
    </source>
</evidence>
<dbReference type="SMART" id="SM00829">
    <property type="entry name" value="PKS_ER"/>
    <property type="match status" value="1"/>
</dbReference>
<dbReference type="GO" id="GO:0050085">
    <property type="term" value="F:mannitol 2-dehydrogenase (NADP+) activity"/>
    <property type="evidence" value="ECO:0007669"/>
    <property type="project" value="UniProtKB-ARBA"/>
</dbReference>
<protein>
    <recommendedName>
        <fullName evidence="16">L-arabinitol 4-dehydrogenase</fullName>
        <ecNumber evidence="15">1.1.1.12</ecNumber>
        <ecNumber evidence="12">1.1.1.9</ecNumber>
    </recommendedName>
    <alternativeName>
        <fullName evidence="13">Xylitol dehydrogenase A</fullName>
    </alternativeName>
</protein>
<dbReference type="FunFam" id="3.40.50.720:FF:000090">
    <property type="entry name" value="NADP-dependent mannitol dehydrogenase"/>
    <property type="match status" value="1"/>
</dbReference>
<keyword evidence="5 18" id="KW-0862">Zinc</keyword>
<evidence type="ECO:0000256" key="12">
    <source>
        <dbReference type="ARBA" id="ARBA00026119"/>
    </source>
</evidence>
<dbReference type="InterPro" id="IPR020904">
    <property type="entry name" value="Sc_DH/Rdtase_CS"/>
</dbReference>
<dbReference type="GO" id="GO:0003939">
    <property type="term" value="F:L-iditol 2-dehydrogenase (NAD+) activity"/>
    <property type="evidence" value="ECO:0007669"/>
    <property type="project" value="TreeGrafter"/>
</dbReference>
<evidence type="ECO:0000256" key="9">
    <source>
        <dbReference type="ARBA" id="ARBA00023027"/>
    </source>
</evidence>
<proteinExistence type="inferred from homology"/>
<comment type="similarity">
    <text evidence="3 18">Belongs to the zinc-containing alcohol dehydrogenase family.</text>
</comment>
<keyword evidence="8" id="KW-0560">Oxidoreductase</keyword>
<reference evidence="20 21" key="1">
    <citation type="submission" date="2019-12" db="EMBL/GenBank/DDBJ databases">
        <title>A genome sequence resource for the geographically widespread anthracnose pathogen Colletotrichum asianum.</title>
        <authorList>
            <person name="Meng Y."/>
        </authorList>
    </citation>
    <scope>NUCLEOTIDE SEQUENCE [LARGE SCALE GENOMIC DNA]</scope>
    <source>
        <strain evidence="20 21">ICMP 18580</strain>
    </source>
</reference>
<evidence type="ECO:0000313" key="21">
    <source>
        <dbReference type="Proteomes" id="UP000434172"/>
    </source>
</evidence>
<dbReference type="SUPFAM" id="SSF50129">
    <property type="entry name" value="GroES-like"/>
    <property type="match status" value="1"/>
</dbReference>
<dbReference type="GO" id="GO:0046526">
    <property type="term" value="F:D-xylulose reductase activity"/>
    <property type="evidence" value="ECO:0007669"/>
    <property type="project" value="UniProtKB-EC"/>
</dbReference>
<keyword evidence="9" id="KW-0520">NAD</keyword>
<dbReference type="InterPro" id="IPR020843">
    <property type="entry name" value="ER"/>
</dbReference>
<dbReference type="GO" id="GO:0019594">
    <property type="term" value="P:mannitol metabolic process"/>
    <property type="evidence" value="ECO:0007669"/>
    <property type="project" value="UniProtKB-ARBA"/>
</dbReference>
<keyword evidence="21" id="KW-1185">Reference proteome</keyword>
<dbReference type="GO" id="GO:0019568">
    <property type="term" value="P:arabinose catabolic process"/>
    <property type="evidence" value="ECO:0007669"/>
    <property type="project" value="UniProtKB-KW"/>
</dbReference>
<dbReference type="PROSITE" id="PS00059">
    <property type="entry name" value="ADH_ZINC"/>
    <property type="match status" value="1"/>
</dbReference>
<dbReference type="InterPro" id="IPR036291">
    <property type="entry name" value="NAD(P)-bd_dom_sf"/>
</dbReference>
<keyword evidence="4 18" id="KW-0479">Metal-binding</keyword>
<keyword evidence="6" id="KW-0521">NADP</keyword>
<gene>
    <name evidence="20" type="ORF">GQ607_017189</name>
</gene>
<dbReference type="Pfam" id="PF08240">
    <property type="entry name" value="ADH_N"/>
    <property type="match status" value="1"/>
</dbReference>
<dbReference type="PRINTS" id="PR00080">
    <property type="entry name" value="SDRFAMILY"/>
</dbReference>
<dbReference type="Gene3D" id="3.90.180.10">
    <property type="entry name" value="Medium-chain alcohol dehydrogenases, catalytic domain"/>
    <property type="match status" value="1"/>
</dbReference>
<comment type="pathway">
    <text evidence="14">Carbohydrate degradation; L-arabinose degradation via L-arabinitol; D-xylulose 5-phosphate from L-arabinose (fungal route): step 2/5.</text>
</comment>